<keyword evidence="3" id="KW-0479">Metal-binding</keyword>
<proteinExistence type="predicted"/>
<evidence type="ECO:0000256" key="6">
    <source>
        <dbReference type="ARBA" id="ARBA00023049"/>
    </source>
</evidence>
<evidence type="ECO:0000256" key="7">
    <source>
        <dbReference type="PROSITE-ProRule" id="PRU01211"/>
    </source>
</evidence>
<comment type="caution">
    <text evidence="7">Lacks conserved residue(s) required for the propagation of feature annotation.</text>
</comment>
<keyword evidence="5" id="KW-0862">Zinc</keyword>
<dbReference type="STRING" id="1965070.A0A443R1N2"/>
<protein>
    <submittedName>
        <fullName evidence="9">Zinc metalloproteinase nas-4-like protein</fullName>
    </submittedName>
</protein>
<gene>
    <name evidence="9" type="ORF">B4U79_10072</name>
</gene>
<dbReference type="PANTHER" id="PTHR10127">
    <property type="entry name" value="DISCOIDIN, CUB, EGF, LAMININ , AND ZINC METALLOPROTEASE DOMAIN CONTAINING"/>
    <property type="match status" value="1"/>
</dbReference>
<evidence type="ECO:0000256" key="5">
    <source>
        <dbReference type="ARBA" id="ARBA00022833"/>
    </source>
</evidence>
<keyword evidence="6" id="KW-0482">Metalloprotease</keyword>
<dbReference type="SUPFAM" id="SSF55486">
    <property type="entry name" value="Metalloproteases ('zincins'), catalytic domain"/>
    <property type="match status" value="1"/>
</dbReference>
<evidence type="ECO:0000256" key="4">
    <source>
        <dbReference type="ARBA" id="ARBA00022801"/>
    </source>
</evidence>
<evidence type="ECO:0000256" key="1">
    <source>
        <dbReference type="ARBA" id="ARBA00001947"/>
    </source>
</evidence>
<dbReference type="EMBL" id="NCKU01002624">
    <property type="protein sequence ID" value="RWS09176.1"/>
    <property type="molecule type" value="Genomic_DNA"/>
</dbReference>
<keyword evidence="2" id="KW-0645">Protease</keyword>
<dbReference type="GO" id="GO:0046872">
    <property type="term" value="F:metal ion binding"/>
    <property type="evidence" value="ECO:0007669"/>
    <property type="project" value="UniProtKB-KW"/>
</dbReference>
<dbReference type="Gene3D" id="3.40.390.10">
    <property type="entry name" value="Collagenase (Catalytic Domain)"/>
    <property type="match status" value="1"/>
</dbReference>
<comment type="caution">
    <text evidence="9">The sequence shown here is derived from an EMBL/GenBank/DDBJ whole genome shotgun (WGS) entry which is preliminary data.</text>
</comment>
<dbReference type="PANTHER" id="PTHR10127:SF780">
    <property type="entry name" value="METALLOENDOPEPTIDASE"/>
    <property type="match status" value="1"/>
</dbReference>
<dbReference type="AlphaFoldDB" id="A0A443R1N2"/>
<evidence type="ECO:0000313" key="10">
    <source>
        <dbReference type="Proteomes" id="UP000285301"/>
    </source>
</evidence>
<keyword evidence="10" id="KW-1185">Reference proteome</keyword>
<keyword evidence="4" id="KW-0378">Hydrolase</keyword>
<organism evidence="9 10">
    <name type="scientific">Dinothrombium tinctorium</name>
    <dbReference type="NCBI Taxonomy" id="1965070"/>
    <lineage>
        <taxon>Eukaryota</taxon>
        <taxon>Metazoa</taxon>
        <taxon>Ecdysozoa</taxon>
        <taxon>Arthropoda</taxon>
        <taxon>Chelicerata</taxon>
        <taxon>Arachnida</taxon>
        <taxon>Acari</taxon>
        <taxon>Acariformes</taxon>
        <taxon>Trombidiformes</taxon>
        <taxon>Prostigmata</taxon>
        <taxon>Anystina</taxon>
        <taxon>Parasitengona</taxon>
        <taxon>Trombidioidea</taxon>
        <taxon>Trombidiidae</taxon>
        <taxon>Dinothrombium</taxon>
    </lineage>
</organism>
<sequence length="412" mass="48070">MHAIGFMHEMSRPDAHKYITVHWDNINEDNKGNFWQMRDDWLEQAGFNYSAMFPYDKYSVLHYTTYQQAKDNSRPTITLKSGGTITKATSLSEIDIKELRYFYNCTAIDKSFEKQRKRKPINPPPHYCYNTSESSNTFCILDSEALFAQSFSEQNATKLTTQAFTSDLWHLNYGRTPSTYNENDSYTNFYLHLGESYYSYRRLPPKYVLVPILLSIPVDYDRRMATYKRRYKLPSTIQFNNNDKYFCIAFRYKLWGDDFAMLEVGLVNKDRKWLQFFTAKNNVTSENNIYREDKKWIDVNLNCSLKDIPKNVSIAFAGWIVRGGNIGVDDIVVYRCPPPAALIEITIAEYRDAYLLNLNETKSSNARFQAIEYAKSLSGEKRKLFCEGLQSLGAIENDENSKLNILCRAYLM</sequence>
<dbReference type="PROSITE" id="PS51864">
    <property type="entry name" value="ASTACIN"/>
    <property type="match status" value="1"/>
</dbReference>
<dbReference type="GO" id="GO:0006508">
    <property type="term" value="P:proteolysis"/>
    <property type="evidence" value="ECO:0007669"/>
    <property type="project" value="UniProtKB-KW"/>
</dbReference>
<evidence type="ECO:0000259" key="8">
    <source>
        <dbReference type="PROSITE" id="PS51864"/>
    </source>
</evidence>
<name>A0A443R1N2_9ACAR</name>
<dbReference type="GO" id="GO:0004222">
    <property type="term" value="F:metalloendopeptidase activity"/>
    <property type="evidence" value="ECO:0007669"/>
    <property type="project" value="InterPro"/>
</dbReference>
<dbReference type="InterPro" id="IPR001506">
    <property type="entry name" value="Peptidase_M12A"/>
</dbReference>
<dbReference type="Pfam" id="PF01400">
    <property type="entry name" value="Astacin"/>
    <property type="match status" value="1"/>
</dbReference>
<reference evidence="9 10" key="1">
    <citation type="journal article" date="2018" name="Gigascience">
        <title>Genomes of trombidid mites reveal novel predicted allergens and laterally-transferred genes associated with secondary metabolism.</title>
        <authorList>
            <person name="Dong X."/>
            <person name="Chaisiri K."/>
            <person name="Xia D."/>
            <person name="Armstrong S.D."/>
            <person name="Fang Y."/>
            <person name="Donnelly M.J."/>
            <person name="Kadowaki T."/>
            <person name="McGarry J.W."/>
            <person name="Darby A.C."/>
            <person name="Makepeace B.L."/>
        </authorList>
    </citation>
    <scope>NUCLEOTIDE SEQUENCE [LARGE SCALE GENOMIC DNA]</scope>
    <source>
        <strain evidence="9">UoL-WK</strain>
    </source>
</reference>
<dbReference type="Proteomes" id="UP000285301">
    <property type="component" value="Unassembled WGS sequence"/>
</dbReference>
<comment type="cofactor">
    <cofactor evidence="1">
        <name>Zn(2+)</name>
        <dbReference type="ChEBI" id="CHEBI:29105"/>
    </cofactor>
</comment>
<evidence type="ECO:0000256" key="3">
    <source>
        <dbReference type="ARBA" id="ARBA00022723"/>
    </source>
</evidence>
<feature type="domain" description="Peptidase M12A" evidence="8">
    <location>
        <begin position="1"/>
        <end position="106"/>
    </location>
</feature>
<evidence type="ECO:0000313" key="9">
    <source>
        <dbReference type="EMBL" id="RWS09176.1"/>
    </source>
</evidence>
<accession>A0A443R1N2</accession>
<dbReference type="InterPro" id="IPR024079">
    <property type="entry name" value="MetalloPept_cat_dom_sf"/>
</dbReference>
<evidence type="ECO:0000256" key="2">
    <source>
        <dbReference type="ARBA" id="ARBA00022670"/>
    </source>
</evidence>